<dbReference type="InterPro" id="IPR013149">
    <property type="entry name" value="ADH-like_C"/>
</dbReference>
<dbReference type="Gene3D" id="3.90.180.10">
    <property type="entry name" value="Medium-chain alcohol dehydrogenases, catalytic domain"/>
    <property type="match status" value="1"/>
</dbReference>
<proteinExistence type="predicted"/>
<dbReference type="PANTHER" id="PTHR48106">
    <property type="entry name" value="QUINONE OXIDOREDUCTASE PIG3-RELATED"/>
    <property type="match status" value="1"/>
</dbReference>
<dbReference type="Proteomes" id="UP000029858">
    <property type="component" value="Unassembled WGS sequence"/>
</dbReference>
<comment type="caution">
    <text evidence="4">The sequence shown here is derived from an EMBL/GenBank/DDBJ whole genome shotgun (WGS) entry which is preliminary data.</text>
</comment>
<accession>A0A099GHQ5</accession>
<dbReference type="InterPro" id="IPR020843">
    <property type="entry name" value="ER"/>
</dbReference>
<dbReference type="Pfam" id="PF08240">
    <property type="entry name" value="ADH_N"/>
    <property type="match status" value="1"/>
</dbReference>
<keyword evidence="2" id="KW-0560">Oxidoreductase</keyword>
<dbReference type="PANTHER" id="PTHR48106:SF13">
    <property type="entry name" value="QUINONE OXIDOREDUCTASE-RELATED"/>
    <property type="match status" value="1"/>
</dbReference>
<dbReference type="GO" id="GO:0003960">
    <property type="term" value="F:quinone reductase (NADPH) activity"/>
    <property type="evidence" value="ECO:0007669"/>
    <property type="project" value="TreeGrafter"/>
</dbReference>
<dbReference type="SUPFAM" id="SSF50129">
    <property type="entry name" value="GroES-like"/>
    <property type="match status" value="1"/>
</dbReference>
<dbReference type="SUPFAM" id="SSF51735">
    <property type="entry name" value="NAD(P)-binding Rossmann-fold domains"/>
    <property type="match status" value="1"/>
</dbReference>
<organism evidence="4 5">
    <name type="scientific">Paracoccus sanguinis</name>
    <dbReference type="NCBI Taxonomy" id="1545044"/>
    <lineage>
        <taxon>Bacteria</taxon>
        <taxon>Pseudomonadati</taxon>
        <taxon>Pseudomonadota</taxon>
        <taxon>Alphaproteobacteria</taxon>
        <taxon>Rhodobacterales</taxon>
        <taxon>Paracoccaceae</taxon>
        <taxon>Paracoccus</taxon>
    </lineage>
</organism>
<dbReference type="InterPro" id="IPR011032">
    <property type="entry name" value="GroES-like_sf"/>
</dbReference>
<evidence type="ECO:0000256" key="1">
    <source>
        <dbReference type="ARBA" id="ARBA00022857"/>
    </source>
</evidence>
<reference evidence="4 5" key="1">
    <citation type="submission" date="2014-09" db="EMBL/GenBank/DDBJ databases">
        <authorList>
            <person name="McGinnis J.M."/>
            <person name="Wolfgang W.J."/>
        </authorList>
    </citation>
    <scope>NUCLEOTIDE SEQUENCE [LARGE SCALE GENOMIC DNA]</scope>
    <source>
        <strain evidence="4 5">5503</strain>
    </source>
</reference>
<dbReference type="Pfam" id="PF00107">
    <property type="entry name" value="ADH_zinc_N"/>
    <property type="match status" value="1"/>
</dbReference>
<feature type="domain" description="Enoyl reductase (ER)" evidence="3">
    <location>
        <begin position="12"/>
        <end position="321"/>
    </location>
</feature>
<gene>
    <name evidence="4" type="ORF">IX56_10410</name>
</gene>
<dbReference type="SMART" id="SM00829">
    <property type="entry name" value="PKS_ER"/>
    <property type="match status" value="1"/>
</dbReference>
<keyword evidence="1" id="KW-0521">NADP</keyword>
<dbReference type="InterPro" id="IPR036291">
    <property type="entry name" value="NAD(P)-bd_dom_sf"/>
</dbReference>
<dbReference type="GO" id="GO:0035925">
    <property type="term" value="F:mRNA 3'-UTR AU-rich region binding"/>
    <property type="evidence" value="ECO:0007669"/>
    <property type="project" value="TreeGrafter"/>
</dbReference>
<name>A0A099GHQ5_9RHOB</name>
<dbReference type="RefSeq" id="WP_036709940.1">
    <property type="nucleotide sequence ID" value="NZ_JRKQ01000050.1"/>
</dbReference>
<dbReference type="InterPro" id="IPR013154">
    <property type="entry name" value="ADH-like_N"/>
</dbReference>
<dbReference type="GO" id="GO:0005829">
    <property type="term" value="C:cytosol"/>
    <property type="evidence" value="ECO:0007669"/>
    <property type="project" value="TreeGrafter"/>
</dbReference>
<dbReference type="Gene3D" id="3.40.50.720">
    <property type="entry name" value="NAD(P)-binding Rossmann-like Domain"/>
    <property type="match status" value="1"/>
</dbReference>
<evidence type="ECO:0000256" key="2">
    <source>
        <dbReference type="ARBA" id="ARBA00023002"/>
    </source>
</evidence>
<reference evidence="4 5" key="2">
    <citation type="submission" date="2014-10" db="EMBL/GenBank/DDBJ databases">
        <title>Paracoccus sanguinis sp. nov., isolated from clinical specimens of New York State patients.</title>
        <authorList>
            <person name="Mingle L.A."/>
            <person name="Cole J.A."/>
            <person name="Lapierre P."/>
            <person name="Musser K.A."/>
        </authorList>
    </citation>
    <scope>NUCLEOTIDE SEQUENCE [LARGE SCALE GENOMIC DNA]</scope>
    <source>
        <strain evidence="4 5">5503</strain>
    </source>
</reference>
<evidence type="ECO:0000313" key="5">
    <source>
        <dbReference type="Proteomes" id="UP000029858"/>
    </source>
</evidence>
<evidence type="ECO:0000259" key="3">
    <source>
        <dbReference type="SMART" id="SM00829"/>
    </source>
</evidence>
<dbReference type="EMBL" id="JRKQ01000050">
    <property type="protein sequence ID" value="KGJ22072.1"/>
    <property type="molecule type" value="Genomic_DNA"/>
</dbReference>
<protein>
    <recommendedName>
        <fullName evidence="3">Enoyl reductase (ER) domain-containing protein</fullName>
    </recommendedName>
</protein>
<dbReference type="GO" id="GO:0070402">
    <property type="term" value="F:NADPH binding"/>
    <property type="evidence" value="ECO:0007669"/>
    <property type="project" value="TreeGrafter"/>
</dbReference>
<sequence length="326" mass="33059">MGARAIVVEAAGPPEAMAWRDVDLPQPGPGELVVRHEAVGVNFLDVLMRAGRGGAAYPARLGVEGAGVVEAAGAGAGFAPGDRVVYAGGPPGAYADRRLLPAARAVALPPDIPSTDAAALFFKGLTAWYLATRTAPLGPGDVALVHAAAGGVGSLLARWLVHRGVRVVATVGSEGKRAAALATGAEAVLVLGQDDVAAAVKAASAGAGARAAFDSVGRDSWEASIDSLGPMGWLVSYGWASGEPQVDLTRLRNAGSLIVTRPTIAHYTAARADLEAGAAEVFALIRAGVLRFEQVETLPLSEVVAAHRRIESRSVAGPVVLVADAP</sequence>
<dbReference type="AlphaFoldDB" id="A0A099GHQ5"/>
<evidence type="ECO:0000313" key="4">
    <source>
        <dbReference type="EMBL" id="KGJ22072.1"/>
    </source>
</evidence>